<dbReference type="eggNOG" id="KOG4280">
    <property type="taxonomic scope" value="Eukaryota"/>
</dbReference>
<evidence type="ECO:0000313" key="7">
    <source>
        <dbReference type="EMBL" id="CBN76877.1"/>
    </source>
</evidence>
<reference evidence="7 8" key="1">
    <citation type="journal article" date="2010" name="Nature">
        <title>The Ectocarpus genome and the independent evolution of multicellularity in brown algae.</title>
        <authorList>
            <person name="Cock J.M."/>
            <person name="Sterck L."/>
            <person name="Rouze P."/>
            <person name="Scornet D."/>
            <person name="Allen A.E."/>
            <person name="Amoutzias G."/>
            <person name="Anthouard V."/>
            <person name="Artiguenave F."/>
            <person name="Aury J.M."/>
            <person name="Badger J.H."/>
            <person name="Beszteri B."/>
            <person name="Billiau K."/>
            <person name="Bonnet E."/>
            <person name="Bothwell J.H."/>
            <person name="Bowler C."/>
            <person name="Boyen C."/>
            <person name="Brownlee C."/>
            <person name="Carrano C.J."/>
            <person name="Charrier B."/>
            <person name="Cho G.Y."/>
            <person name="Coelho S.M."/>
            <person name="Collen J."/>
            <person name="Corre E."/>
            <person name="Da Silva C."/>
            <person name="Delage L."/>
            <person name="Delaroque N."/>
            <person name="Dittami S.M."/>
            <person name="Doulbeau S."/>
            <person name="Elias M."/>
            <person name="Farnham G."/>
            <person name="Gachon C.M."/>
            <person name="Gschloessl B."/>
            <person name="Heesch S."/>
            <person name="Jabbari K."/>
            <person name="Jubin C."/>
            <person name="Kawai H."/>
            <person name="Kimura K."/>
            <person name="Kloareg B."/>
            <person name="Kupper F.C."/>
            <person name="Lang D."/>
            <person name="Le Bail A."/>
            <person name="Leblanc C."/>
            <person name="Lerouge P."/>
            <person name="Lohr M."/>
            <person name="Lopez P.J."/>
            <person name="Martens C."/>
            <person name="Maumus F."/>
            <person name="Michel G."/>
            <person name="Miranda-Saavedra D."/>
            <person name="Morales J."/>
            <person name="Moreau H."/>
            <person name="Motomura T."/>
            <person name="Nagasato C."/>
            <person name="Napoli C.A."/>
            <person name="Nelson D.R."/>
            <person name="Nyvall-Collen P."/>
            <person name="Peters A.F."/>
            <person name="Pommier C."/>
            <person name="Potin P."/>
            <person name="Poulain J."/>
            <person name="Quesneville H."/>
            <person name="Read B."/>
            <person name="Rensing S.A."/>
            <person name="Ritter A."/>
            <person name="Rousvoal S."/>
            <person name="Samanta M."/>
            <person name="Samson G."/>
            <person name="Schroeder D.C."/>
            <person name="Segurens B."/>
            <person name="Strittmatter M."/>
            <person name="Tonon T."/>
            <person name="Tregear J.W."/>
            <person name="Valentin K."/>
            <person name="von Dassow P."/>
            <person name="Yamagishi T."/>
            <person name="Van de Peer Y."/>
            <person name="Wincker P."/>
        </authorList>
    </citation>
    <scope>NUCLEOTIDE SEQUENCE [LARGE SCALE GENOMIC DNA]</scope>
    <source>
        <strain evidence="8">Ec32 / CCAP1310/4</strain>
    </source>
</reference>
<keyword evidence="1 3" id="KW-0547">Nucleotide-binding</keyword>
<dbReference type="InterPro" id="IPR001752">
    <property type="entry name" value="Kinesin_motor_dom"/>
</dbReference>
<dbReference type="GO" id="GO:0003777">
    <property type="term" value="F:microtubule motor activity"/>
    <property type="evidence" value="ECO:0007669"/>
    <property type="project" value="InterPro"/>
</dbReference>
<dbReference type="InParanoid" id="D8LIZ3"/>
<dbReference type="GO" id="GO:0005874">
    <property type="term" value="C:microtubule"/>
    <property type="evidence" value="ECO:0007669"/>
    <property type="project" value="UniProtKB-KW"/>
</dbReference>
<dbReference type="PANTHER" id="PTHR47968">
    <property type="entry name" value="CENTROMERE PROTEIN E"/>
    <property type="match status" value="1"/>
</dbReference>
<dbReference type="GO" id="GO:0005524">
    <property type="term" value="F:ATP binding"/>
    <property type="evidence" value="ECO:0007669"/>
    <property type="project" value="UniProtKB-UniRule"/>
</dbReference>
<dbReference type="OMA" id="DFDLWYQ"/>
<name>D8LIZ3_ECTSI</name>
<feature type="region of interest" description="Disordered" evidence="5">
    <location>
        <begin position="685"/>
        <end position="721"/>
    </location>
</feature>
<keyword evidence="4" id="KW-0493">Microtubule</keyword>
<keyword evidence="3 4" id="KW-0505">Motor protein</keyword>
<feature type="region of interest" description="Disordered" evidence="5">
    <location>
        <begin position="520"/>
        <end position="567"/>
    </location>
</feature>
<dbReference type="Pfam" id="PF23735">
    <property type="entry name" value="KIF9"/>
    <property type="match status" value="1"/>
</dbReference>
<dbReference type="Proteomes" id="UP000002630">
    <property type="component" value="Linkage Group LG08"/>
</dbReference>
<dbReference type="EMBL" id="FN649733">
    <property type="protein sequence ID" value="CBN76877.1"/>
    <property type="molecule type" value="Genomic_DNA"/>
</dbReference>
<dbReference type="PROSITE" id="PS50067">
    <property type="entry name" value="KINESIN_MOTOR_2"/>
    <property type="match status" value="1"/>
</dbReference>
<dbReference type="Pfam" id="PF00225">
    <property type="entry name" value="Kinesin"/>
    <property type="match status" value="1"/>
</dbReference>
<dbReference type="PANTHER" id="PTHR47968:SF67">
    <property type="entry name" value="KINESIN MOTOR DOMAIN-CONTAINING PROTEIN"/>
    <property type="match status" value="1"/>
</dbReference>
<evidence type="ECO:0000256" key="5">
    <source>
        <dbReference type="SAM" id="MobiDB-lite"/>
    </source>
</evidence>
<protein>
    <recommendedName>
        <fullName evidence="4">Kinesin-like protein</fullName>
    </recommendedName>
</protein>
<dbReference type="Gene3D" id="3.40.850.10">
    <property type="entry name" value="Kinesin motor domain"/>
    <property type="match status" value="1"/>
</dbReference>
<feature type="binding site" evidence="3">
    <location>
        <begin position="105"/>
        <end position="112"/>
    </location>
    <ligand>
        <name>ATP</name>
        <dbReference type="ChEBI" id="CHEBI:30616"/>
    </ligand>
</feature>
<dbReference type="PRINTS" id="PR00380">
    <property type="entry name" value="KINESINHEAVY"/>
</dbReference>
<evidence type="ECO:0000256" key="3">
    <source>
        <dbReference type="PROSITE-ProRule" id="PRU00283"/>
    </source>
</evidence>
<feature type="domain" description="Kinesin motor" evidence="6">
    <location>
        <begin position="16"/>
        <end position="356"/>
    </location>
</feature>
<evidence type="ECO:0000256" key="2">
    <source>
        <dbReference type="ARBA" id="ARBA00022840"/>
    </source>
</evidence>
<evidence type="ECO:0000256" key="1">
    <source>
        <dbReference type="ARBA" id="ARBA00022741"/>
    </source>
</evidence>
<evidence type="ECO:0000256" key="4">
    <source>
        <dbReference type="RuleBase" id="RU000394"/>
    </source>
</evidence>
<evidence type="ECO:0000313" key="8">
    <source>
        <dbReference type="Proteomes" id="UP000002630"/>
    </source>
</evidence>
<feature type="region of interest" description="Disordered" evidence="5">
    <location>
        <begin position="590"/>
        <end position="620"/>
    </location>
</feature>
<dbReference type="InterPro" id="IPR056524">
    <property type="entry name" value="KIF6/9_C"/>
</dbReference>
<dbReference type="PROSITE" id="PS00411">
    <property type="entry name" value="KINESIN_MOTOR_1"/>
    <property type="match status" value="1"/>
</dbReference>
<dbReference type="GO" id="GO:0007018">
    <property type="term" value="P:microtubule-based movement"/>
    <property type="evidence" value="ECO:0007669"/>
    <property type="project" value="InterPro"/>
</dbReference>
<sequence>MGKTTAEGGDGGNSSHIRTFLRIRPSKRPSGYIKVDEFDKTRLGFHVPVETKDGEYVNNTRTSHKFKFDGVLGEKATQEDVFAKIGKGAVSNVLNGYNSTVFAYGQTGSGKTFTVTGGAERYVDRGIIPRALSLIFAEFKERSDQQFTCHISYLEIYNEQGFDLLDPSHDSKKLEDLAKVALMEDEDGNIHLRNLSVYLAANEEEALNYLFLGDTNRAISETAMNKASSRSHCIFTISVEGRKHGSDKVMRSKLHLVDLAGSERVHKTQTGGQTLVEAKHINVSLFFLEMVIVALRERGAKGRQHIPYRNSMMTSVLRDSLGGNCKTVMIATVNAEAAQTEESISTCRFAQRVSTIKNDARVNEDVDPGVLIRRLRSDNATLSDEVAFLKGETGDGEELTSEEAEDLKDRCRAFVEDPAPSAQLSIGAYTLTKLKRCFSVFKAMVLDGGRALSTGGAHSQGHDMVGEGGPAGAMTKLGEGSTGELGGQLLSLRDALRQRDNEIAILVNMLKQGKCHACAAAPSSATPGATTGGGLPPNRQHDPGGENASPQHHNRRSPLPGAAAVGAATGASGGKLLANGEGAGRVVVAPKGTVGGRDAGGRHRGGSVSGVERPSDASVLGDPQRAFGYFRERHSGRVALEENKKLLGEKYARAKAMGERVNQARSTIQYLKNTIEQVRRERALDGLMEEGSVGGSKGDDEDRNSRPQVGLGEEEDEEETKCKAAIEVEKRVYKGSFQELRELKSEIEHIQRLLEKGRSKMQADFQAWYEPLACSVEEEDGAVASEGNCALGEGGTKPKAQSFGGGDDKPRGAHHHAPQGHRQAVVGKTTRERQSEEPAAFDGSGKDGANTPTRRPRPPVDAWGTPPDSTSRRRGPLSSVATGSVSGGDGGGSKTESAPTSGGGRGAWHGGAGGGGLLPPLTGNKEADDDIAAFYRAKEELERRKSAAGRNSGGR</sequence>
<dbReference type="EMBL" id="FN648409">
    <property type="protein sequence ID" value="CBN76877.1"/>
    <property type="molecule type" value="Genomic_DNA"/>
</dbReference>
<feature type="compositionally biased region" description="Gly residues" evidence="5">
    <location>
        <begin position="901"/>
        <end position="917"/>
    </location>
</feature>
<comment type="similarity">
    <text evidence="3 4">Belongs to the TRAFAC class myosin-kinesin ATPase superfamily. Kinesin family.</text>
</comment>
<accession>D8LIZ3</accession>
<keyword evidence="8" id="KW-1185">Reference proteome</keyword>
<feature type="compositionally biased region" description="Low complexity" evidence="5">
    <location>
        <begin position="520"/>
        <end position="529"/>
    </location>
</feature>
<dbReference type="InterPro" id="IPR027417">
    <property type="entry name" value="P-loop_NTPase"/>
</dbReference>
<dbReference type="InterPro" id="IPR036961">
    <property type="entry name" value="Kinesin_motor_dom_sf"/>
</dbReference>
<feature type="region of interest" description="Disordered" evidence="5">
    <location>
        <begin position="779"/>
        <end position="925"/>
    </location>
</feature>
<dbReference type="GO" id="GO:0008017">
    <property type="term" value="F:microtubule binding"/>
    <property type="evidence" value="ECO:0007669"/>
    <property type="project" value="InterPro"/>
</dbReference>
<dbReference type="InterPro" id="IPR027640">
    <property type="entry name" value="Kinesin-like_fam"/>
</dbReference>
<dbReference type="STRING" id="2880.D8LIZ3"/>
<dbReference type="InterPro" id="IPR019821">
    <property type="entry name" value="Kinesin_motor_CS"/>
</dbReference>
<proteinExistence type="inferred from homology"/>
<organism evidence="7 8">
    <name type="scientific">Ectocarpus siliculosus</name>
    <name type="common">Brown alga</name>
    <name type="synonym">Conferva siliculosa</name>
    <dbReference type="NCBI Taxonomy" id="2880"/>
    <lineage>
        <taxon>Eukaryota</taxon>
        <taxon>Sar</taxon>
        <taxon>Stramenopiles</taxon>
        <taxon>Ochrophyta</taxon>
        <taxon>PX clade</taxon>
        <taxon>Phaeophyceae</taxon>
        <taxon>Ectocarpales</taxon>
        <taxon>Ectocarpaceae</taxon>
        <taxon>Ectocarpus</taxon>
    </lineage>
</organism>
<dbReference type="SMART" id="SM00129">
    <property type="entry name" value="KISc"/>
    <property type="match status" value="1"/>
</dbReference>
<keyword evidence="2 3" id="KW-0067">ATP-binding</keyword>
<dbReference type="SUPFAM" id="SSF52540">
    <property type="entry name" value="P-loop containing nucleoside triphosphate hydrolases"/>
    <property type="match status" value="1"/>
</dbReference>
<dbReference type="AlphaFoldDB" id="D8LIZ3"/>
<gene>
    <name evidence="7" type="ORF">Esi_0023_0139</name>
</gene>
<evidence type="ECO:0000259" key="6">
    <source>
        <dbReference type="PROSITE" id="PS50067"/>
    </source>
</evidence>
<dbReference type="OrthoDB" id="3176171at2759"/>